<proteinExistence type="predicted"/>
<dbReference type="GO" id="GO:0016787">
    <property type="term" value="F:hydrolase activity"/>
    <property type="evidence" value="ECO:0007669"/>
    <property type="project" value="UniProtKB-KW"/>
</dbReference>
<accession>A0A932CPJ8</accession>
<evidence type="ECO:0000313" key="4">
    <source>
        <dbReference type="Proteomes" id="UP000769766"/>
    </source>
</evidence>
<dbReference type="Pfam" id="PF00857">
    <property type="entry name" value="Isochorismatase"/>
    <property type="match status" value="1"/>
</dbReference>
<evidence type="ECO:0000313" key="3">
    <source>
        <dbReference type="EMBL" id="MBI2877163.1"/>
    </source>
</evidence>
<dbReference type="InterPro" id="IPR050272">
    <property type="entry name" value="Isochorismatase-like_hydrls"/>
</dbReference>
<dbReference type="InterPro" id="IPR000868">
    <property type="entry name" value="Isochorismatase-like_dom"/>
</dbReference>
<gene>
    <name evidence="3" type="ORF">HYY20_09805</name>
</gene>
<evidence type="ECO:0000256" key="1">
    <source>
        <dbReference type="ARBA" id="ARBA00022801"/>
    </source>
</evidence>
<comment type="caution">
    <text evidence="3">The sequence shown here is derived from an EMBL/GenBank/DDBJ whole genome shotgun (WGS) entry which is preliminary data.</text>
</comment>
<dbReference type="CDD" id="cd00431">
    <property type="entry name" value="cysteine_hydrolases"/>
    <property type="match status" value="1"/>
</dbReference>
<dbReference type="SUPFAM" id="SSF52499">
    <property type="entry name" value="Isochorismatase-like hydrolases"/>
    <property type="match status" value="1"/>
</dbReference>
<keyword evidence="1 3" id="KW-0378">Hydrolase</keyword>
<dbReference type="PANTHER" id="PTHR43540">
    <property type="entry name" value="PEROXYUREIDOACRYLATE/UREIDOACRYLATE AMIDOHYDROLASE-RELATED"/>
    <property type="match status" value="1"/>
</dbReference>
<name>A0A932CPJ8_UNCTE</name>
<dbReference type="AlphaFoldDB" id="A0A932CPJ8"/>
<dbReference type="Gene3D" id="3.40.50.850">
    <property type="entry name" value="Isochorismatase-like"/>
    <property type="match status" value="1"/>
</dbReference>
<dbReference type="EMBL" id="JACPRF010000295">
    <property type="protein sequence ID" value="MBI2877163.1"/>
    <property type="molecule type" value="Genomic_DNA"/>
</dbReference>
<evidence type="ECO:0000259" key="2">
    <source>
        <dbReference type="Pfam" id="PF00857"/>
    </source>
</evidence>
<dbReference type="Proteomes" id="UP000769766">
    <property type="component" value="Unassembled WGS sequence"/>
</dbReference>
<sequence length="193" mass="20923">MAKLEINPKSSALLVMDCQVNIVSSLIPSEREKVLTNLAKAIGAARRAGLPVIYVVVQFREGYPEISSRNILFSGIKEAGRLQEASPDARICEEISPQPGEVIVTKKRISAFTGSDLEVVLRSKGIDTLVLTGVSSLGVVESTARFAFDLDYRLFVLGDCCSDRDPEAHEIAITRLLPRITTVCSAEDFVAAV</sequence>
<feature type="domain" description="Isochorismatase-like" evidence="2">
    <location>
        <begin position="11"/>
        <end position="188"/>
    </location>
</feature>
<reference evidence="3" key="1">
    <citation type="submission" date="2020-07" db="EMBL/GenBank/DDBJ databases">
        <title>Huge and variable diversity of episymbiotic CPR bacteria and DPANN archaea in groundwater ecosystems.</title>
        <authorList>
            <person name="He C.Y."/>
            <person name="Keren R."/>
            <person name="Whittaker M."/>
            <person name="Farag I.F."/>
            <person name="Doudna J."/>
            <person name="Cate J.H.D."/>
            <person name="Banfield J.F."/>
        </authorList>
    </citation>
    <scope>NUCLEOTIDE SEQUENCE</scope>
    <source>
        <strain evidence="3">NC_groundwater_672_Ag_B-0.1um_62_36</strain>
    </source>
</reference>
<organism evidence="3 4">
    <name type="scientific">Tectimicrobiota bacterium</name>
    <dbReference type="NCBI Taxonomy" id="2528274"/>
    <lineage>
        <taxon>Bacteria</taxon>
        <taxon>Pseudomonadati</taxon>
        <taxon>Nitrospinota/Tectimicrobiota group</taxon>
        <taxon>Candidatus Tectimicrobiota</taxon>
    </lineage>
</organism>
<dbReference type="InterPro" id="IPR036380">
    <property type="entry name" value="Isochorismatase-like_sf"/>
</dbReference>
<protein>
    <submittedName>
        <fullName evidence="3">Cysteine hydrolase</fullName>
    </submittedName>
</protein>